<proteinExistence type="inferred from homology"/>
<evidence type="ECO:0000256" key="5">
    <source>
        <dbReference type="RuleBase" id="RU004168"/>
    </source>
</evidence>
<feature type="domain" description="Acylphosphatase-like" evidence="6">
    <location>
        <begin position="7"/>
        <end position="93"/>
    </location>
</feature>
<evidence type="ECO:0000313" key="7">
    <source>
        <dbReference type="EMBL" id="WPJ95314.1"/>
    </source>
</evidence>
<sequence length="93" mass="10678">MDNHVFQMNCWFEGHVQGVGFRYQTVNVAKGFEVTGYVRNLVDGRVHLYAEGAESEVRAFQTEVESELQDYIRATEIKTDSGPRACQSFRIEQ</sequence>
<dbReference type="RefSeq" id="WP_319832205.1">
    <property type="nucleotide sequence ID" value="NZ_CP138858.1"/>
</dbReference>
<feature type="active site" evidence="4">
    <location>
        <position position="40"/>
    </location>
</feature>
<feature type="active site" evidence="4">
    <location>
        <position position="22"/>
    </location>
</feature>
<evidence type="ECO:0000256" key="1">
    <source>
        <dbReference type="ARBA" id="ARBA00005614"/>
    </source>
</evidence>
<dbReference type="InterPro" id="IPR036046">
    <property type="entry name" value="Acylphosphatase-like_dom_sf"/>
</dbReference>
<evidence type="ECO:0000256" key="4">
    <source>
        <dbReference type="PROSITE-ProRule" id="PRU00520"/>
    </source>
</evidence>
<evidence type="ECO:0000259" key="6">
    <source>
        <dbReference type="PROSITE" id="PS51160"/>
    </source>
</evidence>
<dbReference type="InterPro" id="IPR020456">
    <property type="entry name" value="Acylphosphatase"/>
</dbReference>
<organism evidence="7 8">
    <name type="scientific">Coraliomargarita algicola</name>
    <dbReference type="NCBI Taxonomy" id="3092156"/>
    <lineage>
        <taxon>Bacteria</taxon>
        <taxon>Pseudomonadati</taxon>
        <taxon>Verrucomicrobiota</taxon>
        <taxon>Opitutia</taxon>
        <taxon>Puniceicoccales</taxon>
        <taxon>Coraliomargaritaceae</taxon>
        <taxon>Coraliomargarita</taxon>
    </lineage>
</organism>
<dbReference type="PANTHER" id="PTHR47268">
    <property type="entry name" value="ACYLPHOSPHATASE"/>
    <property type="match status" value="1"/>
</dbReference>
<dbReference type="Gene3D" id="3.30.70.100">
    <property type="match status" value="1"/>
</dbReference>
<reference evidence="7 8" key="1">
    <citation type="submission" date="2023-11" db="EMBL/GenBank/DDBJ databases">
        <title>Coraliomargarita sp. nov., isolated from marine algae.</title>
        <authorList>
            <person name="Lee J.K."/>
            <person name="Baek J.H."/>
            <person name="Kim J.M."/>
            <person name="Choi D.G."/>
            <person name="Jeon C.O."/>
        </authorList>
    </citation>
    <scope>NUCLEOTIDE SEQUENCE [LARGE SCALE GENOMIC DNA]</scope>
    <source>
        <strain evidence="7 8">J2-16</strain>
    </source>
</reference>
<dbReference type="PROSITE" id="PS51160">
    <property type="entry name" value="ACYLPHOSPHATASE_3"/>
    <property type="match status" value="1"/>
</dbReference>
<comment type="similarity">
    <text evidence="1 5">Belongs to the acylphosphatase family.</text>
</comment>
<evidence type="ECO:0000256" key="2">
    <source>
        <dbReference type="ARBA" id="ARBA00012150"/>
    </source>
</evidence>
<dbReference type="PROSITE" id="PS00151">
    <property type="entry name" value="ACYLPHOSPHATASE_2"/>
    <property type="match status" value="1"/>
</dbReference>
<keyword evidence="8" id="KW-1185">Reference proteome</keyword>
<comment type="catalytic activity">
    <reaction evidence="3 4">
        <text>an acyl phosphate + H2O = a carboxylate + phosphate + H(+)</text>
        <dbReference type="Rhea" id="RHEA:14965"/>
        <dbReference type="ChEBI" id="CHEBI:15377"/>
        <dbReference type="ChEBI" id="CHEBI:15378"/>
        <dbReference type="ChEBI" id="CHEBI:29067"/>
        <dbReference type="ChEBI" id="CHEBI:43474"/>
        <dbReference type="ChEBI" id="CHEBI:59918"/>
        <dbReference type="EC" id="3.6.1.7"/>
    </reaction>
</comment>
<keyword evidence="4 7" id="KW-0378">Hydrolase</keyword>
<dbReference type="EMBL" id="CP138858">
    <property type="protein sequence ID" value="WPJ95314.1"/>
    <property type="molecule type" value="Genomic_DNA"/>
</dbReference>
<dbReference type="InterPro" id="IPR017968">
    <property type="entry name" value="Acylphosphatase_CS"/>
</dbReference>
<protein>
    <recommendedName>
        <fullName evidence="2 4">acylphosphatase</fullName>
        <ecNumber evidence="2 4">3.6.1.7</ecNumber>
    </recommendedName>
</protein>
<name>A0ABZ0RQV5_9BACT</name>
<evidence type="ECO:0000313" key="8">
    <source>
        <dbReference type="Proteomes" id="UP001324993"/>
    </source>
</evidence>
<dbReference type="EC" id="3.6.1.7" evidence="2 4"/>
<dbReference type="SUPFAM" id="SSF54975">
    <property type="entry name" value="Acylphosphatase/BLUF domain-like"/>
    <property type="match status" value="1"/>
</dbReference>
<dbReference type="PANTHER" id="PTHR47268:SF4">
    <property type="entry name" value="ACYLPHOSPHATASE"/>
    <property type="match status" value="1"/>
</dbReference>
<dbReference type="Proteomes" id="UP001324993">
    <property type="component" value="Chromosome"/>
</dbReference>
<dbReference type="Pfam" id="PF00708">
    <property type="entry name" value="Acylphosphatase"/>
    <property type="match status" value="1"/>
</dbReference>
<dbReference type="InterPro" id="IPR001792">
    <property type="entry name" value="Acylphosphatase-like_dom"/>
</dbReference>
<evidence type="ECO:0000256" key="3">
    <source>
        <dbReference type="ARBA" id="ARBA00047645"/>
    </source>
</evidence>
<accession>A0ABZ0RQV5</accession>
<dbReference type="GO" id="GO:0003998">
    <property type="term" value="F:acylphosphatase activity"/>
    <property type="evidence" value="ECO:0007669"/>
    <property type="project" value="UniProtKB-EC"/>
</dbReference>
<gene>
    <name evidence="7" type="ORF">SH580_17985</name>
</gene>